<sequence length="2421" mass="268695">MGPSNMEENVFIFVQVKNVNVELERTLYMFVRFGVYKEDREAKQIFYIIKWWMIQQFLVADNEKCDDDPFFKQVVEVSRDGDGDVTAVAWSPGEKPCGEVAVSLANCIGVFSHSSRDLFETCSEFQVASSFGSFCWSQTAILVQATKVEAIKWSGSGDGLVSVGIDVVLWRKKEQSWEIAWKFKPDVPQFLASTTFCVEGPFATAPLNKPQTEGSTSVLICHGNSKRITAELHHHVPVSMIQWRPLVANQSKENSKHPLKLVLLTCCADGTVRLWSEIDDGRARKTVKAHNDHKPTGSSFQVAATIEINQAVNGILGSDVFVRWATELDGIVNVGKETSQYFPSEEYHHGKAGKCDWLICFGPQLLVTFWAVHCIDDFSPLRFPRVTLWKRRELSGSKTPTSFPLHKPVISRNGFFGPPDVSSVIHLLRSNHLLWSQFYKHESSEDSLSSIANGTLNIDGHSAKILQIALHPYGCYSEIAVSLDTNGVILFWSLSNSAMGFSPLNSGYKLSGQFVAQDSHCKYTSLRWAPTIMDDHRVLLMGHAAGIDSFLVKVSQNEDLISCHKLCTIPLTDNNENGPSSIWSIPLTSTCSTFLYNSFMVLAVWKDHFQALSWKVTIHPSEIGLNKTAESGSDSFESCVSEKKYCIYVDHCSSTFPDPFNYDNITSFAVLGLYSIATAKVEEQAFNNYVAYHMVTGCLDGSLKLWRSMVAKSPSLDQEWELVGMVAGHEGPITRVSPTDCGGKIATISNSNELKNHSILHIWESVYLGVTGSFLLEDTIKLDGEVVALNWFTIGNGQLLLGVCLHNELRVYSMRRCGGQSFESSEKSKDRNMWFCLAKTHTRPAIRDFIWGPKATCVLVHDDYFCLFSQWLLPSNNKHISRCMLPQIFSDSDTPDLEKLTLKDSSETRIHSIKMNMENCIFSHVSGSDNQKYNTSTEIGFENILEIAAHVGGSLPTYHPEALLVNIYSGNWKRARSALGHLFEHLTSSNTDLKRNPTAKYGHRIPQIRLSDYVEGLLTPNSNSKAVTWSGGTDLGSSSSLQSNPFSYSNWDSTGSINSYDSSSTRSGLSRLADSAEKLQNVSAITNIEKMQILAVVDLLDEISNSNASSPYGGLDEPGRRFWVAVRFQQLYCVRRLGKLPSVGELVIDSSLIAWAFHSDCQESLFESLLNNESSWQDMRSMGVGFWYTNKSQLRVKMERLAKKQYLEKRDPKACALLYIALNRLQVLAGLFKISKDEKDKPLVAFLSRNFQDEKNKAAALKNAYVLMGRHQLELAVAFFLLGGDTASAMNVCTKTLGDEQLALVICRLLEGNGGPSEHHIVSKFLLPNAYENGEYWKSSFLEWGSGNYSKAFVSMLGEQVNSPSNKFAILSNHAAFMDSSVGQYCMMLTTKNQMKNAIGEQNTVILGRWAVLMSSTALSRCGLPIEALECLSSSVSMFTSEPKSASDNSEPKVLNEILRPSSSSSNWISGDVALHMLSHAKYGFAMQCITNLLMEHPSWPENITSLSETQQYNTLLSTFENKLSAGISYFEQKYSLISHHLINMIAVSLYNYGLMFIGCHILQHERFALNVNPSYPSLPMLVLKGLEDFSYLFSRYNVACLMNCHDIESHVQTSVVAESSCCWLSSCTTYIKDLLLLMSKIRSGLKLLCGSYAENILQAPLFILDLCEYYIYFASAWFQKDSKSLILVLKPILLTHSNESVSFETNLKNLNEILPELSEWLDHKEMTVQTTSLPVNDRSGHVIPEHDKWQIIRASLWGLMSGFLKYQIESLPENLGDTYSVSPPCKLSSYMSSFTLSNHDNDSKRKQFQFVSVVLAKLLKVESGHALSYCAKQLASYMLREVRDQTNEPTILWLEDLCRSTSVTNYQGLGLGIDFSRIMNNEDGLSGFDVLWSMFDDQKVLCGDFAVEYSKWSQLIKQKHSKGWSDVYKSITGELEASDNDQEVLSPVDHSGGKESAIKMKHTPFQKPKEVHKTNGELLEALCINSIDQQQAAIASNKKGIVFFNWEDGRTCFDRSNYIWTDVDWPTDGWAGSESTPVPTCVSPGIGLGSRKGTHLGLGGATIGVGLARPSSTSNLGWEIQEDFEELIDPPATVDNIRTRAFSSHPSRPFFLVGSSNTHVYLWEFGKSAATATYGVLPAANVPPPYALASISAVEFDHCGQRFATAASDGTVCTWQLEVGGRSNVRPTESSLCFNNYTSDVTYVTSSGSIVAAVGYSSNNVNVVIWDTLAPPATSRASIMCHEGGARSICVFANDIGSGSISPFIVTGGKGGDVGVHDFRYIATGRPKKHKNSDNNEQKFNASSTAGLQNKHGDQNRNGMLWYIPKAHSGSVTKISAIPNTSFFLTGSKDGDVKLWDAKNAKLVYHWPKLHDRHSFIQPSSRGFGGVVRAAVTDIQVVSNGFLSCGGDGSVKLVQLRDLL</sequence>
<feature type="repeat" description="WD" evidence="1">
    <location>
        <begin position="2326"/>
        <end position="2367"/>
    </location>
</feature>
<dbReference type="GO" id="GO:0007035">
    <property type="term" value="P:vacuolar acidification"/>
    <property type="evidence" value="ECO:0007669"/>
    <property type="project" value="TreeGrafter"/>
</dbReference>
<dbReference type="InterPro" id="IPR001680">
    <property type="entry name" value="WD40_rpt"/>
</dbReference>
<dbReference type="OrthoDB" id="342131at2759"/>
<dbReference type="SUPFAM" id="SSF50978">
    <property type="entry name" value="WD40 repeat-like"/>
    <property type="match status" value="2"/>
</dbReference>
<dbReference type="FunFam" id="2.130.10.10:FF:001240">
    <property type="entry name" value="Transducin family protein / WD-40 repeat family protein"/>
    <property type="match status" value="1"/>
</dbReference>
<dbReference type="SMART" id="SM00320">
    <property type="entry name" value="WD40"/>
    <property type="match status" value="12"/>
</dbReference>
<name>A0A2U1M7G0_ARTAN</name>
<keyword evidence="1" id="KW-0853">WD repeat</keyword>
<dbReference type="STRING" id="35608.A0A2U1M7G0"/>
<dbReference type="InterPro" id="IPR022033">
    <property type="entry name" value="Rav1p_C"/>
</dbReference>
<dbReference type="Pfam" id="PF00400">
    <property type="entry name" value="WD40"/>
    <property type="match status" value="2"/>
</dbReference>
<reference evidence="4 5" key="1">
    <citation type="journal article" date="2018" name="Mol. Plant">
        <title>The genome of Artemisia annua provides insight into the evolution of Asteraceae family and artemisinin biosynthesis.</title>
        <authorList>
            <person name="Shen Q."/>
            <person name="Zhang L."/>
            <person name="Liao Z."/>
            <person name="Wang S."/>
            <person name="Yan T."/>
            <person name="Shi P."/>
            <person name="Liu M."/>
            <person name="Fu X."/>
            <person name="Pan Q."/>
            <person name="Wang Y."/>
            <person name="Lv Z."/>
            <person name="Lu X."/>
            <person name="Zhang F."/>
            <person name="Jiang W."/>
            <person name="Ma Y."/>
            <person name="Chen M."/>
            <person name="Hao X."/>
            <person name="Li L."/>
            <person name="Tang Y."/>
            <person name="Lv G."/>
            <person name="Zhou Y."/>
            <person name="Sun X."/>
            <person name="Brodelius P.E."/>
            <person name="Rose J.K.C."/>
            <person name="Tang K."/>
        </authorList>
    </citation>
    <scope>NUCLEOTIDE SEQUENCE [LARGE SCALE GENOMIC DNA]</scope>
    <source>
        <strain evidence="5">cv. Huhao1</strain>
        <tissue evidence="4">Leaf</tissue>
    </source>
</reference>
<dbReference type="InterPro" id="IPR015943">
    <property type="entry name" value="WD40/YVTN_repeat-like_dom_sf"/>
</dbReference>
<feature type="compositionally biased region" description="Polar residues" evidence="2">
    <location>
        <begin position="2299"/>
        <end position="2309"/>
    </location>
</feature>
<dbReference type="PROSITE" id="PS50082">
    <property type="entry name" value="WD_REPEATS_2"/>
    <property type="match status" value="1"/>
</dbReference>
<protein>
    <submittedName>
        <fullName evidence="4">Transducin family protein / WD-40 repeat family protein</fullName>
    </submittedName>
</protein>
<evidence type="ECO:0000256" key="1">
    <source>
        <dbReference type="PROSITE-ProRule" id="PRU00221"/>
    </source>
</evidence>
<dbReference type="InterPro" id="IPR036322">
    <property type="entry name" value="WD40_repeat_dom_sf"/>
</dbReference>
<dbReference type="PANTHER" id="PTHR13950">
    <property type="entry name" value="RABCONNECTIN-RELATED"/>
    <property type="match status" value="1"/>
</dbReference>
<feature type="region of interest" description="Disordered" evidence="2">
    <location>
        <begin position="2287"/>
        <end position="2311"/>
    </location>
</feature>
<dbReference type="Gene3D" id="2.130.10.10">
    <property type="entry name" value="YVTN repeat-like/Quinoprotein amine dehydrogenase"/>
    <property type="match status" value="3"/>
</dbReference>
<dbReference type="InterPro" id="IPR052208">
    <property type="entry name" value="DmX-like/RAVE_component"/>
</dbReference>
<dbReference type="Pfam" id="PF12234">
    <property type="entry name" value="Rav1p_C"/>
    <property type="match status" value="1"/>
</dbReference>
<comment type="caution">
    <text evidence="4">The sequence shown here is derived from an EMBL/GenBank/DDBJ whole genome shotgun (WGS) entry which is preliminary data.</text>
</comment>
<evidence type="ECO:0000313" key="4">
    <source>
        <dbReference type="EMBL" id="PWA57154.1"/>
    </source>
</evidence>
<accession>A0A2U1M7G0</accession>
<evidence type="ECO:0000259" key="3">
    <source>
        <dbReference type="Pfam" id="PF12234"/>
    </source>
</evidence>
<evidence type="ECO:0000256" key="2">
    <source>
        <dbReference type="SAM" id="MobiDB-lite"/>
    </source>
</evidence>
<feature type="domain" description="RAVE complex protein Rav1 C-terminal" evidence="3">
    <location>
        <begin position="743"/>
        <end position="1358"/>
    </location>
</feature>
<dbReference type="PROSITE" id="PS50294">
    <property type="entry name" value="WD_REPEATS_REGION"/>
    <property type="match status" value="1"/>
</dbReference>
<dbReference type="EMBL" id="PKPP01006247">
    <property type="protein sequence ID" value="PWA57154.1"/>
    <property type="molecule type" value="Genomic_DNA"/>
</dbReference>
<dbReference type="GO" id="GO:0043291">
    <property type="term" value="C:RAVE complex"/>
    <property type="evidence" value="ECO:0007669"/>
    <property type="project" value="TreeGrafter"/>
</dbReference>
<organism evidence="4 5">
    <name type="scientific">Artemisia annua</name>
    <name type="common">Sweet wormwood</name>
    <dbReference type="NCBI Taxonomy" id="35608"/>
    <lineage>
        <taxon>Eukaryota</taxon>
        <taxon>Viridiplantae</taxon>
        <taxon>Streptophyta</taxon>
        <taxon>Embryophyta</taxon>
        <taxon>Tracheophyta</taxon>
        <taxon>Spermatophyta</taxon>
        <taxon>Magnoliopsida</taxon>
        <taxon>eudicotyledons</taxon>
        <taxon>Gunneridae</taxon>
        <taxon>Pentapetalae</taxon>
        <taxon>asterids</taxon>
        <taxon>campanulids</taxon>
        <taxon>Asterales</taxon>
        <taxon>Asteraceae</taxon>
        <taxon>Asteroideae</taxon>
        <taxon>Anthemideae</taxon>
        <taxon>Artemisiinae</taxon>
        <taxon>Artemisia</taxon>
    </lineage>
</organism>
<dbReference type="Proteomes" id="UP000245207">
    <property type="component" value="Unassembled WGS sequence"/>
</dbReference>
<dbReference type="PANTHER" id="PTHR13950:SF9">
    <property type="entry name" value="RABCONNECTIN-3A"/>
    <property type="match status" value="1"/>
</dbReference>
<gene>
    <name evidence="4" type="ORF">CTI12_AA405480</name>
</gene>
<keyword evidence="5" id="KW-1185">Reference proteome</keyword>
<proteinExistence type="predicted"/>
<evidence type="ECO:0000313" key="5">
    <source>
        <dbReference type="Proteomes" id="UP000245207"/>
    </source>
</evidence>